<evidence type="ECO:0000313" key="3">
    <source>
        <dbReference type="Proteomes" id="UP000004191"/>
    </source>
</evidence>
<evidence type="ECO:0000313" key="2">
    <source>
        <dbReference type="EMBL" id="EHR33445.1"/>
    </source>
</evidence>
<dbReference type="HOGENOM" id="CLU_2464781_0_0_9"/>
<organism evidence="2 3">
    <name type="scientific">Helcococcus kunzii ATCC 51366</name>
    <dbReference type="NCBI Taxonomy" id="883114"/>
    <lineage>
        <taxon>Bacteria</taxon>
        <taxon>Bacillati</taxon>
        <taxon>Bacillota</taxon>
        <taxon>Tissierellia</taxon>
        <taxon>Tissierellales</taxon>
        <taxon>Peptoniphilaceae</taxon>
        <taxon>Helcococcus</taxon>
    </lineage>
</organism>
<comment type="caution">
    <text evidence="2">The sequence shown here is derived from an EMBL/GenBank/DDBJ whole genome shotgun (WGS) entry which is preliminary data.</text>
</comment>
<evidence type="ECO:0000259" key="1">
    <source>
        <dbReference type="Pfam" id="PF12949"/>
    </source>
</evidence>
<sequence length="88" mass="10127">MYIQLNQDVIFKDYKEDGKQGQVVEVTEELAKKIVAAGCGKEVRLIKLSPKEDKGLTVHEIKEILDKNKIEYNPKAKKEELMKLLPQE</sequence>
<dbReference type="InterPro" id="IPR036361">
    <property type="entry name" value="SAP_dom_sf"/>
</dbReference>
<name>H3NPD2_9FIRM</name>
<dbReference type="STRING" id="883114.HMPREF9709_01193"/>
<reference evidence="2 3" key="1">
    <citation type="submission" date="2012-01" db="EMBL/GenBank/DDBJ databases">
        <title>The Genome Sequence of Helcococcus kunzii ATCC 51366.</title>
        <authorList>
            <consortium name="The Broad Institute Genome Sequencing Platform"/>
            <person name="Earl A."/>
            <person name="Ward D."/>
            <person name="Feldgarden M."/>
            <person name="Gevers D."/>
            <person name="Huys G."/>
            <person name="Young S.K."/>
            <person name="Zeng Q."/>
            <person name="Gargeya S."/>
            <person name="Fitzgerald M."/>
            <person name="Haas B."/>
            <person name="Abouelleil A."/>
            <person name="Alvarado L."/>
            <person name="Arachchi H.M."/>
            <person name="Berlin A."/>
            <person name="Chapman S.B."/>
            <person name="Gearin G."/>
            <person name="Goldberg J."/>
            <person name="Griggs A."/>
            <person name="Gujja S."/>
            <person name="Hansen M."/>
            <person name="Heiman D."/>
            <person name="Howarth C."/>
            <person name="Larimer J."/>
            <person name="Lui A."/>
            <person name="MacDonald P.J.P."/>
            <person name="McCowen C."/>
            <person name="Montmayeur A."/>
            <person name="Murphy C."/>
            <person name="Neiman D."/>
            <person name="Pearson M."/>
            <person name="Priest M."/>
            <person name="Roberts A."/>
            <person name="Saif S."/>
            <person name="Shea T."/>
            <person name="Sisk P."/>
            <person name="Stolte C."/>
            <person name="Sykes S."/>
            <person name="Wortman J."/>
            <person name="Nusbaum C."/>
            <person name="Birren B."/>
        </authorList>
    </citation>
    <scope>NUCLEOTIDE SEQUENCE [LARGE SCALE GENOMIC DNA]</scope>
    <source>
        <strain evidence="2 3">ATCC 51366</strain>
    </source>
</reference>
<dbReference type="GeneID" id="96999175"/>
<dbReference type="Gene3D" id="1.10.720.30">
    <property type="entry name" value="SAP domain"/>
    <property type="match status" value="1"/>
</dbReference>
<dbReference type="Pfam" id="PF12949">
    <property type="entry name" value="HeH"/>
    <property type="match status" value="1"/>
</dbReference>
<dbReference type="InterPro" id="IPR025856">
    <property type="entry name" value="HeH/LEM_domain"/>
</dbReference>
<dbReference type="EMBL" id="AGEI01000023">
    <property type="protein sequence ID" value="EHR33445.1"/>
    <property type="molecule type" value="Genomic_DNA"/>
</dbReference>
<accession>H3NPD2</accession>
<dbReference type="AlphaFoldDB" id="H3NPD2"/>
<keyword evidence="3" id="KW-1185">Reference proteome</keyword>
<feature type="domain" description="HeH/LEM" evidence="1">
    <location>
        <begin position="56"/>
        <end position="86"/>
    </location>
</feature>
<gene>
    <name evidence="2" type="ORF">HMPREF9709_01193</name>
</gene>
<proteinExistence type="predicted"/>
<dbReference type="Proteomes" id="UP000004191">
    <property type="component" value="Unassembled WGS sequence"/>
</dbReference>
<protein>
    <recommendedName>
        <fullName evidence="1">HeH/LEM domain-containing protein</fullName>
    </recommendedName>
</protein>
<dbReference type="RefSeq" id="WP_005398708.1">
    <property type="nucleotide sequence ID" value="NZ_JH601088.1"/>
</dbReference>